<evidence type="ECO:0000313" key="3">
    <source>
        <dbReference type="Proteomes" id="UP001180489"/>
    </source>
</evidence>
<reference evidence="2" key="1">
    <citation type="submission" date="2024-05" db="EMBL/GenBank/DDBJ databases">
        <title>30 novel species of actinomycetes from the DSMZ collection.</title>
        <authorList>
            <person name="Nouioui I."/>
        </authorList>
    </citation>
    <scope>NUCLEOTIDE SEQUENCE</scope>
    <source>
        <strain evidence="2">DSM 41014</strain>
    </source>
</reference>
<comment type="caution">
    <text evidence="2">The sequence shown here is derived from an EMBL/GenBank/DDBJ whole genome shotgun (WGS) entry which is preliminary data.</text>
</comment>
<gene>
    <name evidence="2" type="ORF">RM863_40580</name>
</gene>
<protein>
    <submittedName>
        <fullName evidence="2">Sodium:proton antiporter</fullName>
    </submittedName>
</protein>
<sequence>YAHASAPIACVVGGLIVGNRWHQILDEGEITYVNHFWHAIEGIINSFLFTLIGLELFILELNTSLILGGVVAFICLHLSRFLANFASFSLLSDVRKTSYNGSLTILSWGGVRGAISLALILSVSNVPELQPYSSFLVGYTFI</sequence>
<keyword evidence="1" id="KW-0812">Transmembrane</keyword>
<feature type="transmembrane region" description="Helical" evidence="1">
    <location>
        <begin position="103"/>
        <end position="123"/>
    </location>
</feature>
<feature type="non-terminal residue" evidence="2">
    <location>
        <position position="1"/>
    </location>
</feature>
<evidence type="ECO:0000313" key="2">
    <source>
        <dbReference type="EMBL" id="MDT0478418.1"/>
    </source>
</evidence>
<name>A0ABU2UYP3_9ACTN</name>
<keyword evidence="1" id="KW-0472">Membrane</keyword>
<keyword evidence="1" id="KW-1133">Transmembrane helix</keyword>
<accession>A0ABU2UYP3</accession>
<keyword evidence="3" id="KW-1185">Reference proteome</keyword>
<proteinExistence type="predicted"/>
<feature type="non-terminal residue" evidence="2">
    <location>
        <position position="142"/>
    </location>
</feature>
<organism evidence="2 3">
    <name type="scientific">Streptomyces hintoniae</name>
    <dbReference type="NCBI Taxonomy" id="3075521"/>
    <lineage>
        <taxon>Bacteria</taxon>
        <taxon>Bacillati</taxon>
        <taxon>Actinomycetota</taxon>
        <taxon>Actinomycetes</taxon>
        <taxon>Kitasatosporales</taxon>
        <taxon>Streptomycetaceae</taxon>
        <taxon>Streptomyces</taxon>
    </lineage>
</organism>
<feature type="transmembrane region" description="Helical" evidence="1">
    <location>
        <begin position="65"/>
        <end position="83"/>
    </location>
</feature>
<evidence type="ECO:0000256" key="1">
    <source>
        <dbReference type="SAM" id="Phobius"/>
    </source>
</evidence>
<feature type="transmembrane region" description="Helical" evidence="1">
    <location>
        <begin position="36"/>
        <end position="58"/>
    </location>
</feature>
<dbReference type="EMBL" id="JAVRFF010000456">
    <property type="protein sequence ID" value="MDT0478418.1"/>
    <property type="molecule type" value="Genomic_DNA"/>
</dbReference>
<dbReference type="Proteomes" id="UP001180489">
    <property type="component" value="Unassembled WGS sequence"/>
</dbReference>